<keyword evidence="2" id="KW-1185">Reference proteome</keyword>
<sequence>MMAQISDEHIDAFATESSWDGLADALTDKYGASPPAW</sequence>
<gene>
    <name evidence="1" type="ORF">I551_3977</name>
</gene>
<dbReference type="EMBL" id="JAOL01000120">
    <property type="protein sequence ID" value="EUA89599.1"/>
    <property type="molecule type" value="Genomic_DNA"/>
</dbReference>
<name>A0ABP3AFA9_MYCUL</name>
<protein>
    <submittedName>
        <fullName evidence="1">Uncharacterized protein</fullName>
    </submittedName>
</protein>
<dbReference type="Proteomes" id="UP000020681">
    <property type="component" value="Unassembled WGS sequence"/>
</dbReference>
<organism evidence="1 2">
    <name type="scientific">Mycobacterium ulcerans str. Harvey</name>
    <dbReference type="NCBI Taxonomy" id="1299332"/>
    <lineage>
        <taxon>Bacteria</taxon>
        <taxon>Bacillati</taxon>
        <taxon>Actinomycetota</taxon>
        <taxon>Actinomycetes</taxon>
        <taxon>Mycobacteriales</taxon>
        <taxon>Mycobacteriaceae</taxon>
        <taxon>Mycobacterium</taxon>
        <taxon>Mycobacterium ulcerans group</taxon>
    </lineage>
</organism>
<reference evidence="1 2" key="1">
    <citation type="submission" date="2014-01" db="EMBL/GenBank/DDBJ databases">
        <authorList>
            <person name="Dobos K."/>
            <person name="Lenaerts A."/>
            <person name="Ordway D."/>
            <person name="DeGroote M.A."/>
            <person name="Parker T."/>
            <person name="Sizemore C."/>
            <person name="Tallon L.J."/>
            <person name="Sadzewicz L.K."/>
            <person name="Sengamalay N."/>
            <person name="Fraser C.M."/>
            <person name="Hine E."/>
            <person name="Shefchek K.A."/>
            <person name="Das S.P."/>
            <person name="Tettelin H."/>
        </authorList>
    </citation>
    <scope>NUCLEOTIDE SEQUENCE [LARGE SCALE GENOMIC DNA]</scope>
    <source>
        <strain evidence="1 2">Harvey</strain>
    </source>
</reference>
<evidence type="ECO:0000313" key="1">
    <source>
        <dbReference type="EMBL" id="EUA89599.1"/>
    </source>
</evidence>
<comment type="caution">
    <text evidence="1">The sequence shown here is derived from an EMBL/GenBank/DDBJ whole genome shotgun (WGS) entry which is preliminary data.</text>
</comment>
<proteinExistence type="predicted"/>
<evidence type="ECO:0000313" key="2">
    <source>
        <dbReference type="Proteomes" id="UP000020681"/>
    </source>
</evidence>
<accession>A0ABP3AFA9</accession>